<keyword evidence="5" id="KW-0256">Endoplasmic reticulum</keyword>
<dbReference type="OrthoDB" id="20287at2759"/>
<evidence type="ECO:0000256" key="4">
    <source>
        <dbReference type="ARBA" id="ARBA00023136"/>
    </source>
</evidence>
<comment type="subunit">
    <text evidence="5">Homodimer.</text>
</comment>
<dbReference type="GO" id="GO:0006509">
    <property type="term" value="P:membrane protein ectodomain proteolysis"/>
    <property type="evidence" value="ECO:0007669"/>
    <property type="project" value="TreeGrafter"/>
</dbReference>
<keyword evidence="4 5" id="KW-0472">Membrane</keyword>
<proteinExistence type="inferred from homology"/>
<dbReference type="AlphaFoldDB" id="A0A9J6H2Q7"/>
<sequence>MAPPTGRNNNVPVRSEAAPVDYEILLGQVNVLIRAVSICMFSVAGMVHVLRSSRNRNFDLLNIHYLHQGGRDAPVVRMNSFANAFGFLAGIMITSTAIVLLYKAGYYKVIKAWIMIGSAVHLFFAGYYYMGRVLIFFDAPLDHFTCALITWNIGIVGIVALYCDAPVRVRQGYLIYVSILISLMLVEFFPEWTSWIFLVMVSMWDVFAVLCVLGPLRVLLETAKERNEPLFPGTGLLHVIGLASTTSRRRHRKDVVREMTLMTNGDPAARRRPLSLGGSQFRKYAQGRRRLSSKTNTGESAHFVTDLAATSPSAPMKTKQDGVPTFLTANHDRSPCVQTDLVRPHSNCASVIVPDFMPASATFTEVPEGPTITLPQGEVISCPNDGSKAGSSKDVSPPQGADTPRSRGRFFLTKPSNSEDSFGNNADSDKKRAAAVQPTPPKSPGPSRKHGGNKGGHSSPGGGSPRRRQHQVSQLIRS</sequence>
<reference evidence="7 8" key="1">
    <citation type="journal article" date="2020" name="Cell">
        <title>Large-Scale Comparative Analyses of Tick Genomes Elucidate Their Genetic Diversity and Vector Capacities.</title>
        <authorList>
            <consortium name="Tick Genome and Microbiome Consortium (TIGMIC)"/>
            <person name="Jia N."/>
            <person name="Wang J."/>
            <person name="Shi W."/>
            <person name="Du L."/>
            <person name="Sun Y."/>
            <person name="Zhan W."/>
            <person name="Jiang J.F."/>
            <person name="Wang Q."/>
            <person name="Zhang B."/>
            <person name="Ji P."/>
            <person name="Bell-Sakyi L."/>
            <person name="Cui X.M."/>
            <person name="Yuan T.T."/>
            <person name="Jiang B.G."/>
            <person name="Yang W.F."/>
            <person name="Lam T.T."/>
            <person name="Chang Q.C."/>
            <person name="Ding S.J."/>
            <person name="Wang X.J."/>
            <person name="Zhu J.G."/>
            <person name="Ruan X.D."/>
            <person name="Zhao L."/>
            <person name="Wei J.T."/>
            <person name="Ye R.Z."/>
            <person name="Que T.C."/>
            <person name="Du C.H."/>
            <person name="Zhou Y.H."/>
            <person name="Cheng J.X."/>
            <person name="Dai P.F."/>
            <person name="Guo W.B."/>
            <person name="Han X.H."/>
            <person name="Huang E.J."/>
            <person name="Li L.F."/>
            <person name="Wei W."/>
            <person name="Gao Y.C."/>
            <person name="Liu J.Z."/>
            <person name="Shao H.Z."/>
            <person name="Wang X."/>
            <person name="Wang C.C."/>
            <person name="Yang T.C."/>
            <person name="Huo Q.B."/>
            <person name="Li W."/>
            <person name="Chen H.Y."/>
            <person name="Chen S.E."/>
            <person name="Zhou L.G."/>
            <person name="Ni X.B."/>
            <person name="Tian J.H."/>
            <person name="Sheng Y."/>
            <person name="Liu T."/>
            <person name="Pan Y.S."/>
            <person name="Xia L.Y."/>
            <person name="Li J."/>
            <person name="Zhao F."/>
            <person name="Cao W.C."/>
        </authorList>
    </citation>
    <scope>NUCLEOTIDE SEQUENCE [LARGE SCALE GENOMIC DNA]</scope>
    <source>
        <strain evidence="7">HaeL-2018</strain>
    </source>
</reference>
<dbReference type="GO" id="GO:0007219">
    <property type="term" value="P:Notch signaling pathway"/>
    <property type="evidence" value="ECO:0007669"/>
    <property type="project" value="UniProtKB-KW"/>
</dbReference>
<evidence type="ECO:0000256" key="5">
    <source>
        <dbReference type="RuleBase" id="RU361148"/>
    </source>
</evidence>
<feature type="compositionally biased region" description="Gly residues" evidence="6">
    <location>
        <begin position="453"/>
        <end position="464"/>
    </location>
</feature>
<dbReference type="EMBL" id="JABSTR010000011">
    <property type="protein sequence ID" value="KAH9382021.1"/>
    <property type="molecule type" value="Genomic_DNA"/>
</dbReference>
<dbReference type="PRINTS" id="PR01072">
    <property type="entry name" value="PRESENILIN"/>
</dbReference>
<dbReference type="GO" id="GO:0016485">
    <property type="term" value="P:protein processing"/>
    <property type="evidence" value="ECO:0007669"/>
    <property type="project" value="InterPro"/>
</dbReference>
<gene>
    <name evidence="7" type="ORF">HPB48_015310</name>
</gene>
<feature type="transmembrane region" description="Helical" evidence="5">
    <location>
        <begin position="109"/>
        <end position="129"/>
    </location>
</feature>
<feature type="transmembrane region" description="Helical" evidence="5">
    <location>
        <begin position="31"/>
        <end position="50"/>
    </location>
</feature>
<dbReference type="GO" id="GO:0055074">
    <property type="term" value="P:calcium ion homeostasis"/>
    <property type="evidence" value="ECO:0007669"/>
    <property type="project" value="TreeGrafter"/>
</dbReference>
<feature type="compositionally biased region" description="Polar residues" evidence="6">
    <location>
        <begin position="414"/>
        <end position="426"/>
    </location>
</feature>
<dbReference type="Pfam" id="PF01080">
    <property type="entry name" value="Presenilin"/>
    <property type="match status" value="1"/>
</dbReference>
<evidence type="ECO:0000256" key="6">
    <source>
        <dbReference type="SAM" id="MobiDB-lite"/>
    </source>
</evidence>
<evidence type="ECO:0000313" key="8">
    <source>
        <dbReference type="Proteomes" id="UP000821853"/>
    </source>
</evidence>
<dbReference type="GO" id="GO:0070765">
    <property type="term" value="C:gamma-secretase complex"/>
    <property type="evidence" value="ECO:0007669"/>
    <property type="project" value="TreeGrafter"/>
</dbReference>
<comment type="similarity">
    <text evidence="5">Belongs to the peptidase A22A family.</text>
</comment>
<name>A0A9J6H2Q7_HAELO</name>
<dbReference type="InterPro" id="IPR006639">
    <property type="entry name" value="Preselin/SPP"/>
</dbReference>
<feature type="region of interest" description="Disordered" evidence="6">
    <location>
        <begin position="367"/>
        <end position="478"/>
    </location>
</feature>
<dbReference type="PANTHER" id="PTHR10202:SF13">
    <property type="entry name" value="PRESENILIN HOMOLOG"/>
    <property type="match status" value="1"/>
</dbReference>
<comment type="function">
    <text evidence="5">Probable subunit of the gamma-secretase complex, an endoprotease complex that catalyzes the intramembrane cleavage of integral membrane proteins such as Notch receptors.</text>
</comment>
<feature type="transmembrane region" description="Helical" evidence="5">
    <location>
        <begin position="141"/>
        <end position="161"/>
    </location>
</feature>
<evidence type="ECO:0000256" key="1">
    <source>
        <dbReference type="ARBA" id="ARBA00004127"/>
    </source>
</evidence>
<evidence type="ECO:0000256" key="3">
    <source>
        <dbReference type="ARBA" id="ARBA00022989"/>
    </source>
</evidence>
<keyword evidence="5" id="KW-0914">Notch signaling pathway</keyword>
<dbReference type="InterPro" id="IPR001108">
    <property type="entry name" value="Peptidase_A22A"/>
</dbReference>
<dbReference type="EC" id="3.4.23.-" evidence="5"/>
<evidence type="ECO:0000256" key="2">
    <source>
        <dbReference type="ARBA" id="ARBA00022692"/>
    </source>
</evidence>
<dbReference type="VEuPathDB" id="VectorBase:HLOH_058676"/>
<keyword evidence="2 5" id="KW-0812">Transmembrane</keyword>
<protein>
    <recommendedName>
        <fullName evidence="5">Presenilin</fullName>
        <ecNumber evidence="5">3.4.23.-</ecNumber>
    </recommendedName>
</protein>
<comment type="domain">
    <text evidence="5">The PAL motif is required for normal active site conformation.</text>
</comment>
<dbReference type="SMART" id="SM00730">
    <property type="entry name" value="PSN"/>
    <property type="match status" value="1"/>
</dbReference>
<comment type="subcellular location">
    <subcellularLocation>
        <location evidence="1">Endomembrane system</location>
        <topology evidence="1">Multi-pass membrane protein</topology>
    </subcellularLocation>
    <subcellularLocation>
        <location evidence="5">Endoplasmic reticulum membrane</location>
        <topology evidence="5">Multi-pass membrane protein</topology>
    </subcellularLocation>
    <subcellularLocation>
        <location evidence="5">Golgi apparatus membrane</location>
        <topology evidence="5">Multi-pass membrane protein</topology>
    </subcellularLocation>
</comment>
<feature type="transmembrane region" description="Helical" evidence="5">
    <location>
        <begin position="195"/>
        <end position="216"/>
    </location>
</feature>
<dbReference type="GO" id="GO:0042500">
    <property type="term" value="F:aspartic endopeptidase activity, intramembrane cleaving"/>
    <property type="evidence" value="ECO:0007669"/>
    <property type="project" value="InterPro"/>
</dbReference>
<keyword evidence="5" id="KW-0378">Hydrolase</keyword>
<accession>A0A9J6H2Q7</accession>
<dbReference type="PANTHER" id="PTHR10202">
    <property type="entry name" value="PRESENILIN"/>
    <property type="match status" value="1"/>
</dbReference>
<keyword evidence="8" id="KW-1185">Reference proteome</keyword>
<keyword evidence="5" id="KW-0645">Protease</keyword>
<keyword evidence="3 5" id="KW-1133">Transmembrane helix</keyword>
<dbReference type="GO" id="GO:0005789">
    <property type="term" value="C:endoplasmic reticulum membrane"/>
    <property type="evidence" value="ECO:0007669"/>
    <property type="project" value="UniProtKB-SubCell"/>
</dbReference>
<evidence type="ECO:0000313" key="7">
    <source>
        <dbReference type="EMBL" id="KAH9382021.1"/>
    </source>
</evidence>
<dbReference type="Proteomes" id="UP000821853">
    <property type="component" value="Chromosome 9"/>
</dbReference>
<dbReference type="GO" id="GO:0000139">
    <property type="term" value="C:Golgi membrane"/>
    <property type="evidence" value="ECO:0007669"/>
    <property type="project" value="UniProtKB-SubCell"/>
</dbReference>
<dbReference type="GO" id="GO:0034205">
    <property type="term" value="P:amyloid-beta formation"/>
    <property type="evidence" value="ECO:0007669"/>
    <property type="project" value="TreeGrafter"/>
</dbReference>
<organism evidence="7 8">
    <name type="scientific">Haemaphysalis longicornis</name>
    <name type="common">Bush tick</name>
    <dbReference type="NCBI Taxonomy" id="44386"/>
    <lineage>
        <taxon>Eukaryota</taxon>
        <taxon>Metazoa</taxon>
        <taxon>Ecdysozoa</taxon>
        <taxon>Arthropoda</taxon>
        <taxon>Chelicerata</taxon>
        <taxon>Arachnida</taxon>
        <taxon>Acari</taxon>
        <taxon>Parasitiformes</taxon>
        <taxon>Ixodida</taxon>
        <taxon>Ixodoidea</taxon>
        <taxon>Ixodidae</taxon>
        <taxon>Haemaphysalinae</taxon>
        <taxon>Haemaphysalis</taxon>
    </lineage>
</organism>
<feature type="transmembrane region" description="Helical" evidence="5">
    <location>
        <begin position="81"/>
        <end position="102"/>
    </location>
</feature>
<feature type="transmembrane region" description="Helical" evidence="5">
    <location>
        <begin position="173"/>
        <end position="189"/>
    </location>
</feature>
<keyword evidence="5" id="KW-0333">Golgi apparatus</keyword>
<comment type="caution">
    <text evidence="7">The sequence shown here is derived from an EMBL/GenBank/DDBJ whole genome shotgun (WGS) entry which is preliminary data.</text>
</comment>